<dbReference type="VEuPathDB" id="FungiDB:MYCTH_2299518"/>
<dbReference type="eggNOG" id="ENOG502RTDE">
    <property type="taxonomic scope" value="Eukaryota"/>
</dbReference>
<evidence type="ECO:0000313" key="10">
    <source>
        <dbReference type="Proteomes" id="UP000007322"/>
    </source>
</evidence>
<dbReference type="InterPro" id="IPR005135">
    <property type="entry name" value="Endo/exonuclease/phosphatase"/>
</dbReference>
<dbReference type="InParanoid" id="G2Q675"/>
<protein>
    <recommendedName>
        <fullName evidence="8">Endonuclease/exonuclease/phosphatase domain-containing protein</fullName>
    </recommendedName>
</protein>
<proteinExistence type="inferred from homology"/>
<dbReference type="GO" id="GO:0005634">
    <property type="term" value="C:nucleus"/>
    <property type="evidence" value="ECO:0007669"/>
    <property type="project" value="TreeGrafter"/>
</dbReference>
<feature type="site" description="Transition state stabilizer" evidence="6">
    <location>
        <position position="251"/>
    </location>
</feature>
<gene>
    <name evidence="9" type="ORF">MYCTH_2299518</name>
</gene>
<dbReference type="GO" id="GO:0006284">
    <property type="term" value="P:base-excision repair"/>
    <property type="evidence" value="ECO:0007669"/>
    <property type="project" value="TreeGrafter"/>
</dbReference>
<feature type="region of interest" description="Disordered" evidence="7">
    <location>
        <begin position="134"/>
        <end position="189"/>
    </location>
</feature>
<keyword evidence="3" id="KW-0378">Hydrolase</keyword>
<feature type="domain" description="Endonuclease/exonuclease/phosphatase" evidence="8">
    <location>
        <begin position="21"/>
        <end position="356"/>
    </location>
</feature>
<sequence>MCGICTKGRVFRIQGVRLTSTQPGPENLRTFLSRHNWPTVLFLQELKIQQGNDKALAALLASLNSPLNGGDTLSDSRTYTLDGVLPRDKYNARGFQGRLYGVGTILRTDFVRRHVARVREVDWDLEGRVSIVELKPPPPEASTTTTTTTDSNNNNNNNNHLVPATTIPEEGQEEDERHRAAHQNKKQEKQPLAVVNVYAVNGTAAPYRCPKTGAVAGTRHDRKLAFHAALRDECLALERRGFRVVVAGDFNVARGPPDGHPSLRIFPRQHCANRADFNAKFFAPEENRRAGAYVAAAAEEQEEGEQEQEPFFDGVDVFRALHGLKRRYTYYPRTRAWGSSSDRVDMIIVSRRLWDEGRVRATGILDTPQERGRSDHVPLWVEVVV</sequence>
<feature type="compositionally biased region" description="Low complexity" evidence="7">
    <location>
        <begin position="142"/>
        <end position="159"/>
    </location>
</feature>
<reference evidence="9 10" key="1">
    <citation type="journal article" date="2011" name="Nat. Biotechnol.">
        <title>Comparative genomic analysis of the thermophilic biomass-degrading fungi Myceliophthora thermophila and Thielavia terrestris.</title>
        <authorList>
            <person name="Berka R.M."/>
            <person name="Grigoriev I.V."/>
            <person name="Otillar R."/>
            <person name="Salamov A."/>
            <person name="Grimwood J."/>
            <person name="Reid I."/>
            <person name="Ishmael N."/>
            <person name="John T."/>
            <person name="Darmond C."/>
            <person name="Moisan M.-C."/>
            <person name="Henrissat B."/>
            <person name="Coutinho P.M."/>
            <person name="Lombard V."/>
            <person name="Natvig D.O."/>
            <person name="Lindquist E."/>
            <person name="Schmutz J."/>
            <person name="Lucas S."/>
            <person name="Harris P."/>
            <person name="Powlowski J."/>
            <person name="Bellemare A."/>
            <person name="Taylor D."/>
            <person name="Butler G."/>
            <person name="de Vries R.P."/>
            <person name="Allijn I.E."/>
            <person name="van den Brink J."/>
            <person name="Ushinsky S."/>
            <person name="Storms R."/>
            <person name="Powell A.J."/>
            <person name="Paulsen I.T."/>
            <person name="Elbourne L.D.H."/>
            <person name="Baker S.E."/>
            <person name="Magnuson J."/>
            <person name="LaBoissiere S."/>
            <person name="Clutterbuck A.J."/>
            <person name="Martinez D."/>
            <person name="Wogulis M."/>
            <person name="de Leon A.L."/>
            <person name="Rey M.W."/>
            <person name="Tsang A."/>
        </authorList>
    </citation>
    <scope>NUCLEOTIDE SEQUENCE [LARGE SCALE GENOMIC DNA]</scope>
    <source>
        <strain evidence="10">ATCC 42464 / BCRC 31852 / DSM 1799</strain>
    </source>
</reference>
<feature type="binding site" evidence="5">
    <location>
        <position position="376"/>
    </location>
    <ligand>
        <name>Mg(2+)</name>
        <dbReference type="ChEBI" id="CHEBI:18420"/>
        <label>1</label>
    </ligand>
</feature>
<dbReference type="EMBL" id="CP003002">
    <property type="protein sequence ID" value="AEO55554.1"/>
    <property type="molecule type" value="Genomic_DNA"/>
</dbReference>
<dbReference type="AlphaFoldDB" id="G2Q675"/>
<evidence type="ECO:0000256" key="5">
    <source>
        <dbReference type="PIRSR" id="PIRSR604808-2"/>
    </source>
</evidence>
<accession>G2Q675</accession>
<dbReference type="KEGG" id="mtm:MYCTH_2299518"/>
<dbReference type="GO" id="GO:0008081">
    <property type="term" value="F:phosphoric diester hydrolase activity"/>
    <property type="evidence" value="ECO:0007669"/>
    <property type="project" value="TreeGrafter"/>
</dbReference>
<evidence type="ECO:0000256" key="2">
    <source>
        <dbReference type="ARBA" id="ARBA00022723"/>
    </source>
</evidence>
<evidence type="ECO:0000256" key="4">
    <source>
        <dbReference type="ARBA" id="ARBA00022842"/>
    </source>
</evidence>
<keyword evidence="10" id="KW-1185">Reference proteome</keyword>
<dbReference type="InterPro" id="IPR004808">
    <property type="entry name" value="AP_endonuc_1"/>
</dbReference>
<name>G2Q675_THET4</name>
<evidence type="ECO:0000256" key="3">
    <source>
        <dbReference type="ARBA" id="ARBA00022801"/>
    </source>
</evidence>
<evidence type="ECO:0000313" key="9">
    <source>
        <dbReference type="EMBL" id="AEO55554.1"/>
    </source>
</evidence>
<dbReference type="GO" id="GO:0046872">
    <property type="term" value="F:metal ion binding"/>
    <property type="evidence" value="ECO:0007669"/>
    <property type="project" value="UniProtKB-KW"/>
</dbReference>
<organism evidence="9 10">
    <name type="scientific">Thermothelomyces thermophilus (strain ATCC 42464 / BCRC 31852 / DSM 1799)</name>
    <name type="common">Sporotrichum thermophile</name>
    <dbReference type="NCBI Taxonomy" id="573729"/>
    <lineage>
        <taxon>Eukaryota</taxon>
        <taxon>Fungi</taxon>
        <taxon>Dikarya</taxon>
        <taxon>Ascomycota</taxon>
        <taxon>Pezizomycotina</taxon>
        <taxon>Sordariomycetes</taxon>
        <taxon>Sordariomycetidae</taxon>
        <taxon>Sordariales</taxon>
        <taxon>Chaetomiaceae</taxon>
        <taxon>Thermothelomyces</taxon>
    </lineage>
</organism>
<dbReference type="OrthoDB" id="498125at2759"/>
<dbReference type="HOGENOM" id="CLU_060600_0_0_1"/>
<dbReference type="Gene3D" id="3.60.10.10">
    <property type="entry name" value="Endonuclease/exonuclease/phosphatase"/>
    <property type="match status" value="1"/>
</dbReference>
<evidence type="ECO:0000256" key="1">
    <source>
        <dbReference type="ARBA" id="ARBA00007092"/>
    </source>
</evidence>
<comment type="cofactor">
    <cofactor evidence="5">
        <name>Mg(2+)</name>
        <dbReference type="ChEBI" id="CHEBI:18420"/>
    </cofactor>
    <cofactor evidence="5">
        <name>Mn(2+)</name>
        <dbReference type="ChEBI" id="CHEBI:29035"/>
    </cofactor>
    <text evidence="5">Probably binds two magnesium or manganese ions per subunit.</text>
</comment>
<keyword evidence="5" id="KW-0464">Manganese</keyword>
<feature type="binding site" evidence="5">
    <location>
        <position position="375"/>
    </location>
    <ligand>
        <name>Mg(2+)</name>
        <dbReference type="ChEBI" id="CHEBI:18420"/>
        <label>1</label>
    </ligand>
</feature>
<dbReference type="OMA" id="WNINGIS"/>
<feature type="binding site" evidence="5">
    <location>
        <position position="249"/>
    </location>
    <ligand>
        <name>Mg(2+)</name>
        <dbReference type="ChEBI" id="CHEBI:18420"/>
        <label>1</label>
    </ligand>
</feature>
<dbReference type="Pfam" id="PF03372">
    <property type="entry name" value="Exo_endo_phos"/>
    <property type="match status" value="1"/>
</dbReference>
<dbReference type="PANTHER" id="PTHR22748">
    <property type="entry name" value="AP ENDONUCLEASE"/>
    <property type="match status" value="1"/>
</dbReference>
<dbReference type="SUPFAM" id="SSF56219">
    <property type="entry name" value="DNase I-like"/>
    <property type="match status" value="1"/>
</dbReference>
<dbReference type="GeneID" id="11509033"/>
<dbReference type="RefSeq" id="XP_003660799.1">
    <property type="nucleotide sequence ID" value="XM_003660751.1"/>
</dbReference>
<dbReference type="PROSITE" id="PS51435">
    <property type="entry name" value="AP_NUCLEASE_F1_4"/>
    <property type="match status" value="1"/>
</dbReference>
<dbReference type="STRING" id="573729.G2Q675"/>
<evidence type="ECO:0000259" key="8">
    <source>
        <dbReference type="Pfam" id="PF03372"/>
    </source>
</evidence>
<feature type="site" description="Important for catalytic activity" evidence="6">
    <location>
        <position position="345"/>
    </location>
</feature>
<evidence type="ECO:0000256" key="6">
    <source>
        <dbReference type="PIRSR" id="PIRSR604808-3"/>
    </source>
</evidence>
<dbReference type="Proteomes" id="UP000007322">
    <property type="component" value="Chromosome 1"/>
</dbReference>
<keyword evidence="4 5" id="KW-0460">Magnesium</keyword>
<dbReference type="GO" id="GO:0003906">
    <property type="term" value="F:DNA-(apurinic or apyrimidinic site) endonuclease activity"/>
    <property type="evidence" value="ECO:0007669"/>
    <property type="project" value="TreeGrafter"/>
</dbReference>
<dbReference type="InterPro" id="IPR036691">
    <property type="entry name" value="Endo/exonu/phosph_ase_sf"/>
</dbReference>
<dbReference type="PANTHER" id="PTHR22748:SF14">
    <property type="entry name" value="ENDONUCLEASE_EXONUCLEASE_PHOSPHATASE DOMAIN-CONTAINING PROTEIN"/>
    <property type="match status" value="1"/>
</dbReference>
<evidence type="ECO:0000256" key="7">
    <source>
        <dbReference type="SAM" id="MobiDB-lite"/>
    </source>
</evidence>
<feature type="binding site" evidence="5">
    <location>
        <position position="251"/>
    </location>
    <ligand>
        <name>Mg(2+)</name>
        <dbReference type="ChEBI" id="CHEBI:18420"/>
        <label>1</label>
    </ligand>
</feature>
<keyword evidence="2 5" id="KW-0479">Metal-binding</keyword>
<comment type="similarity">
    <text evidence="1">Belongs to the DNA repair enzymes AP/ExoA family.</text>
</comment>
<feature type="site" description="Interaction with DNA substrate" evidence="6">
    <location>
        <position position="376"/>
    </location>
</feature>
<dbReference type="GO" id="GO:0008311">
    <property type="term" value="F:double-stranded DNA 3'-5' DNA exonuclease activity"/>
    <property type="evidence" value="ECO:0007669"/>
    <property type="project" value="TreeGrafter"/>
</dbReference>